<feature type="transmembrane region" description="Helical" evidence="13">
    <location>
        <begin position="25"/>
        <end position="46"/>
    </location>
</feature>
<evidence type="ECO:0000256" key="13">
    <source>
        <dbReference type="SAM" id="Phobius"/>
    </source>
</evidence>
<evidence type="ECO:0000256" key="10">
    <source>
        <dbReference type="ARBA" id="ARBA00023136"/>
    </source>
</evidence>
<comment type="subcellular location">
    <subcellularLocation>
        <location evidence="2">Membrane</location>
        <topology evidence="2">Multi-pass membrane protein</topology>
    </subcellularLocation>
</comment>
<dbReference type="GO" id="GO:0006099">
    <property type="term" value="P:tricarboxylic acid cycle"/>
    <property type="evidence" value="ECO:0007669"/>
    <property type="project" value="InterPro"/>
</dbReference>
<dbReference type="EMBL" id="JAGQFT010000014">
    <property type="protein sequence ID" value="MBR0561600.1"/>
    <property type="molecule type" value="Genomic_DNA"/>
</dbReference>
<reference evidence="15 16" key="1">
    <citation type="journal article" date="2021" name="Microbiol. Resour. Announc.">
        <title>Draft Genome Sequence of Coralloluteibacterium stylophorae LMG 29479T.</title>
        <authorList>
            <person name="Karlyshev A.V."/>
            <person name="Kudryashova E.B."/>
            <person name="Ariskina E.V."/>
            <person name="Conroy A.P."/>
            <person name="Abidueva E.Y."/>
        </authorList>
    </citation>
    <scope>NUCLEOTIDE SEQUENCE [LARGE SCALE GENOMIC DNA]</scope>
    <source>
        <strain evidence="15 16">LMG 29479</strain>
    </source>
</reference>
<dbReference type="NCBIfam" id="TIGR02970">
    <property type="entry name" value="succ_dehyd_cytB"/>
    <property type="match status" value="1"/>
</dbReference>
<keyword evidence="10 13" id="KW-0472">Membrane</keyword>
<comment type="subunit">
    <text evidence="11">Part of an enzyme complex containing four subunits: a flavoprotein, an iron-sulfur protein, plus two membrane-anchoring proteins, SdhC and SdhD. The complex can form homotrimers.</text>
</comment>
<dbReference type="InterPro" id="IPR000701">
    <property type="entry name" value="SuccDH_FuR_B_TM-su"/>
</dbReference>
<feature type="binding site" description="axial binding residue" evidence="12">
    <location>
        <position position="80"/>
    </location>
    <ligand>
        <name>heme</name>
        <dbReference type="ChEBI" id="CHEBI:30413"/>
        <note>ligand shared with second transmembrane subunit</note>
    </ligand>
    <ligandPart>
        <name>Fe</name>
        <dbReference type="ChEBI" id="CHEBI:18248"/>
    </ligandPart>
</feature>
<keyword evidence="8 13" id="KW-1133">Transmembrane helix</keyword>
<comment type="caution">
    <text evidence="14">The sequence shown here is derived from an EMBL/GenBank/DDBJ whole genome shotgun (WGS) entry which is preliminary data.</text>
</comment>
<accession>A0A8J7VR86</accession>
<organism evidence="14">
    <name type="scientific">Coralloluteibacterium stylophorae</name>
    <dbReference type="NCBI Taxonomy" id="1776034"/>
    <lineage>
        <taxon>Bacteria</taxon>
        <taxon>Pseudomonadati</taxon>
        <taxon>Pseudomonadota</taxon>
        <taxon>Gammaproteobacteria</taxon>
        <taxon>Lysobacterales</taxon>
        <taxon>Lysobacteraceae</taxon>
        <taxon>Coralloluteibacterium</taxon>
    </lineage>
</organism>
<evidence type="ECO:0000256" key="11">
    <source>
        <dbReference type="ARBA" id="ARBA00025912"/>
    </source>
</evidence>
<protein>
    <recommendedName>
        <fullName evidence="4">Succinate dehydrogenase cytochrome b556 subunit</fullName>
    </recommendedName>
</protein>
<dbReference type="Proteomes" id="UP000675747">
    <property type="component" value="Unassembled WGS sequence"/>
</dbReference>
<keyword evidence="9 12" id="KW-0408">Iron</keyword>
<dbReference type="Gene3D" id="1.20.1300.10">
    <property type="entry name" value="Fumarate reductase/succinate dehydrogenase, transmembrane subunit"/>
    <property type="match status" value="1"/>
</dbReference>
<feature type="transmembrane region" description="Helical" evidence="13">
    <location>
        <begin position="58"/>
        <end position="82"/>
    </location>
</feature>
<dbReference type="Pfam" id="PF01127">
    <property type="entry name" value="Sdh_cyt"/>
    <property type="match status" value="1"/>
</dbReference>
<keyword evidence="7 12" id="KW-0479">Metal-binding</keyword>
<evidence type="ECO:0000256" key="12">
    <source>
        <dbReference type="PIRSR" id="PIRSR000178-1"/>
    </source>
</evidence>
<proteinExistence type="inferred from homology"/>
<dbReference type="PROSITE" id="PS01001">
    <property type="entry name" value="SDH_CYT_2"/>
    <property type="match status" value="1"/>
</dbReference>
<dbReference type="PIRSF" id="PIRSF000178">
    <property type="entry name" value="SDH_cyt_b560"/>
    <property type="match status" value="1"/>
</dbReference>
<evidence type="ECO:0000256" key="1">
    <source>
        <dbReference type="ARBA" id="ARBA00004050"/>
    </source>
</evidence>
<evidence type="ECO:0000256" key="9">
    <source>
        <dbReference type="ARBA" id="ARBA00023004"/>
    </source>
</evidence>
<dbReference type="PANTHER" id="PTHR10978:SF5">
    <property type="entry name" value="SUCCINATE DEHYDROGENASE CYTOCHROME B560 SUBUNIT, MITOCHONDRIAL"/>
    <property type="match status" value="1"/>
</dbReference>
<dbReference type="InterPro" id="IPR034804">
    <property type="entry name" value="SQR/QFR_C/D"/>
</dbReference>
<dbReference type="InterPro" id="IPR018495">
    <property type="entry name" value="Succ_DH_cyt_bsu_CS"/>
</dbReference>
<comment type="cofactor">
    <cofactor evidence="12">
        <name>heme</name>
        <dbReference type="ChEBI" id="CHEBI:30413"/>
    </cofactor>
    <text evidence="12">The heme is bound between the two transmembrane subunits.</text>
</comment>
<dbReference type="CDD" id="cd03499">
    <property type="entry name" value="SQR_TypeC_SdhC"/>
    <property type="match status" value="1"/>
</dbReference>
<dbReference type="SUPFAM" id="SSF81343">
    <property type="entry name" value="Fumarate reductase respiratory complex transmembrane subunits"/>
    <property type="match status" value="1"/>
</dbReference>
<dbReference type="GO" id="GO:0009055">
    <property type="term" value="F:electron transfer activity"/>
    <property type="evidence" value="ECO:0007669"/>
    <property type="project" value="InterPro"/>
</dbReference>
<evidence type="ECO:0000313" key="14">
    <source>
        <dbReference type="EMBL" id="MBR0561600.1"/>
    </source>
</evidence>
<comment type="function">
    <text evidence="1">Membrane-anchoring subunit of succinate dehydrogenase (SDH).</text>
</comment>
<keyword evidence="6 13" id="KW-0812">Transmembrane</keyword>
<evidence type="ECO:0000256" key="3">
    <source>
        <dbReference type="ARBA" id="ARBA00007244"/>
    </source>
</evidence>
<evidence type="ECO:0000256" key="5">
    <source>
        <dbReference type="ARBA" id="ARBA00022617"/>
    </source>
</evidence>
<dbReference type="PANTHER" id="PTHR10978">
    <property type="entry name" value="SUCCINATE DEHYDROGENASE CYTOCHROME B560 SUBUNIT"/>
    <property type="match status" value="1"/>
</dbReference>
<sequence>MANPQRPLSPHLQVYRWQITMVMSIANRATGIVLTAGAFALVWWLLAAAGLAPYEPLAAVSGSILGLVVLFGFTACLVYHLLNGIRHLVWDGGFFMDIPGVYATGWLVWGLTVVCTLGLWVAIWMTGALA</sequence>
<name>A0A8J7VR86_9GAMM</name>
<evidence type="ECO:0000256" key="2">
    <source>
        <dbReference type="ARBA" id="ARBA00004141"/>
    </source>
</evidence>
<evidence type="ECO:0000256" key="7">
    <source>
        <dbReference type="ARBA" id="ARBA00022723"/>
    </source>
</evidence>
<dbReference type="RefSeq" id="WP_211925565.1">
    <property type="nucleotide sequence ID" value="NZ_JAGQFT020000001.1"/>
</dbReference>
<evidence type="ECO:0000256" key="6">
    <source>
        <dbReference type="ARBA" id="ARBA00022692"/>
    </source>
</evidence>
<feature type="transmembrane region" description="Helical" evidence="13">
    <location>
        <begin position="103"/>
        <end position="125"/>
    </location>
</feature>
<evidence type="ECO:0000313" key="16">
    <source>
        <dbReference type="Proteomes" id="UP000675747"/>
    </source>
</evidence>
<dbReference type="InterPro" id="IPR014314">
    <property type="entry name" value="Succ_DH_cytb556"/>
</dbReference>
<comment type="similarity">
    <text evidence="3">Belongs to the cytochrome b560 family.</text>
</comment>
<dbReference type="AlphaFoldDB" id="A0A8J7VR86"/>
<dbReference type="EMBL" id="JAGQFT020000001">
    <property type="protein sequence ID" value="MBS7455827.1"/>
    <property type="molecule type" value="Genomic_DNA"/>
</dbReference>
<dbReference type="GO" id="GO:0016020">
    <property type="term" value="C:membrane"/>
    <property type="evidence" value="ECO:0007669"/>
    <property type="project" value="UniProtKB-SubCell"/>
</dbReference>
<evidence type="ECO:0000256" key="4">
    <source>
        <dbReference type="ARBA" id="ARBA00020076"/>
    </source>
</evidence>
<dbReference type="GO" id="GO:0046872">
    <property type="term" value="F:metal ion binding"/>
    <property type="evidence" value="ECO:0007669"/>
    <property type="project" value="UniProtKB-KW"/>
</dbReference>
<gene>
    <name evidence="14" type="primary">sdhC</name>
    <name evidence="15" type="ORF">KB893_001610</name>
    <name evidence="14" type="ORF">KB893_03560</name>
</gene>
<evidence type="ECO:0000256" key="8">
    <source>
        <dbReference type="ARBA" id="ARBA00022989"/>
    </source>
</evidence>
<reference evidence="14" key="2">
    <citation type="submission" date="2021-04" db="EMBL/GenBank/DDBJ databases">
        <authorList>
            <person name="Karlyshev A.V."/>
        </authorList>
    </citation>
    <scope>NUCLEOTIDE SEQUENCE</scope>
    <source>
        <strain evidence="14">LMG 29479</strain>
    </source>
</reference>
<keyword evidence="5 12" id="KW-0349">Heme</keyword>
<evidence type="ECO:0000313" key="15">
    <source>
        <dbReference type="EMBL" id="MBS7455827.1"/>
    </source>
</evidence>
<keyword evidence="16" id="KW-1185">Reference proteome</keyword>